<gene>
    <name evidence="3" type="primary">LOC115229385</name>
</gene>
<dbReference type="AlphaFoldDB" id="A0A6P7U273"/>
<feature type="domain" description="Reverse transcriptase" evidence="1">
    <location>
        <begin position="1"/>
        <end position="145"/>
    </location>
</feature>
<dbReference type="PANTHER" id="PTHR47027">
    <property type="entry name" value="REVERSE TRANSCRIPTASE DOMAIN-CONTAINING PROTEIN"/>
    <property type="match status" value="1"/>
</dbReference>
<organism evidence="2 3">
    <name type="scientific">Octopus sinensis</name>
    <name type="common">East Asian common octopus</name>
    <dbReference type="NCBI Taxonomy" id="2607531"/>
    <lineage>
        <taxon>Eukaryota</taxon>
        <taxon>Metazoa</taxon>
        <taxon>Spiralia</taxon>
        <taxon>Lophotrochozoa</taxon>
        <taxon>Mollusca</taxon>
        <taxon>Cephalopoda</taxon>
        <taxon>Coleoidea</taxon>
        <taxon>Octopodiformes</taxon>
        <taxon>Octopoda</taxon>
        <taxon>Incirrata</taxon>
        <taxon>Octopodidae</taxon>
        <taxon>Octopus</taxon>
    </lineage>
</organism>
<dbReference type="Proteomes" id="UP000515154">
    <property type="component" value="Unplaced"/>
</dbReference>
<name>A0A6P7U273_9MOLL</name>
<dbReference type="PROSITE" id="PS50878">
    <property type="entry name" value="RT_POL"/>
    <property type="match status" value="1"/>
</dbReference>
<dbReference type="KEGG" id="osn:115229385"/>
<dbReference type="SUPFAM" id="SSF56672">
    <property type="entry name" value="DNA/RNA polymerases"/>
    <property type="match status" value="1"/>
</dbReference>
<dbReference type="InterPro" id="IPR000477">
    <property type="entry name" value="RT_dom"/>
</dbReference>
<proteinExistence type="predicted"/>
<evidence type="ECO:0000259" key="1">
    <source>
        <dbReference type="PROSITE" id="PS50878"/>
    </source>
</evidence>
<dbReference type="RefSeq" id="XP_029655607.1">
    <property type="nucleotide sequence ID" value="XM_029799747.1"/>
</dbReference>
<reference evidence="3" key="1">
    <citation type="submission" date="2025-08" db="UniProtKB">
        <authorList>
            <consortium name="RefSeq"/>
        </authorList>
    </citation>
    <scope>IDENTIFICATION</scope>
</reference>
<dbReference type="Pfam" id="PF00078">
    <property type="entry name" value="RVT_1"/>
    <property type="match status" value="1"/>
</dbReference>
<evidence type="ECO:0000313" key="2">
    <source>
        <dbReference type="Proteomes" id="UP000515154"/>
    </source>
</evidence>
<accession>A0A6P7U273</accession>
<keyword evidence="2" id="KW-1185">Reference proteome</keyword>
<evidence type="ECO:0000313" key="3">
    <source>
        <dbReference type="RefSeq" id="XP_029655607.1"/>
    </source>
</evidence>
<sequence>MIQILTPLLDEDCIRIIRYLLSSTQLFIQLGKQKSRVFETNKGTLQGDALSPVLFIVYLEATLRNVSNNIPRHITEVIFADDIDFTATDRQLEGTMDKLANTFEKSFLKINTEKTEYTIVRRCDERHEEKWRHTKKLGTFLGDTEDMIRRKSFATFAL</sequence>
<protein>
    <submittedName>
        <fullName evidence="3">Uncharacterized protein LOC115229385</fullName>
    </submittedName>
</protein>
<dbReference type="InterPro" id="IPR043502">
    <property type="entry name" value="DNA/RNA_pol_sf"/>
</dbReference>
<dbReference type="PANTHER" id="PTHR47027:SF20">
    <property type="entry name" value="REVERSE TRANSCRIPTASE-LIKE PROTEIN WITH RNA-DIRECTED DNA POLYMERASE DOMAIN"/>
    <property type="match status" value="1"/>
</dbReference>